<reference evidence="3" key="1">
    <citation type="submission" date="2017-02" db="UniProtKB">
        <authorList>
            <consortium name="WormBaseParasite"/>
        </authorList>
    </citation>
    <scope>IDENTIFICATION</scope>
</reference>
<name>A0A0N4XHR3_NIPBR</name>
<dbReference type="EMBL" id="UYSL01002089">
    <property type="protein sequence ID" value="VDL65655.1"/>
    <property type="molecule type" value="Genomic_DNA"/>
</dbReference>
<proteinExistence type="predicted"/>
<accession>A0A0N4XHR3</accession>
<dbReference type="STRING" id="27835.A0A0N4XHR3"/>
<evidence type="ECO:0000313" key="3">
    <source>
        <dbReference type="WBParaSite" id="NBR_0000206501-mRNA-1"/>
    </source>
</evidence>
<gene>
    <name evidence="1" type="ORF">NBR_LOCUS2066</name>
</gene>
<evidence type="ECO:0000313" key="2">
    <source>
        <dbReference type="Proteomes" id="UP000271162"/>
    </source>
</evidence>
<reference evidence="1 2" key="2">
    <citation type="submission" date="2018-11" db="EMBL/GenBank/DDBJ databases">
        <authorList>
            <consortium name="Pathogen Informatics"/>
        </authorList>
    </citation>
    <scope>NUCLEOTIDE SEQUENCE [LARGE SCALE GENOMIC DNA]</scope>
</reference>
<dbReference type="OMA" id="HEFNIEI"/>
<organism evidence="3">
    <name type="scientific">Nippostrongylus brasiliensis</name>
    <name type="common">Rat hookworm</name>
    <dbReference type="NCBI Taxonomy" id="27835"/>
    <lineage>
        <taxon>Eukaryota</taxon>
        <taxon>Metazoa</taxon>
        <taxon>Ecdysozoa</taxon>
        <taxon>Nematoda</taxon>
        <taxon>Chromadorea</taxon>
        <taxon>Rhabditida</taxon>
        <taxon>Rhabditina</taxon>
        <taxon>Rhabditomorpha</taxon>
        <taxon>Strongyloidea</taxon>
        <taxon>Heligmosomidae</taxon>
        <taxon>Nippostrongylus</taxon>
    </lineage>
</organism>
<dbReference type="Proteomes" id="UP000271162">
    <property type="component" value="Unassembled WGS sequence"/>
</dbReference>
<dbReference type="WBParaSite" id="NBR_0000206501-mRNA-1">
    <property type="protein sequence ID" value="NBR_0000206501-mRNA-1"/>
    <property type="gene ID" value="NBR_0000206501"/>
</dbReference>
<dbReference type="AlphaFoldDB" id="A0A0N4XHR3"/>
<keyword evidence="2" id="KW-1185">Reference proteome</keyword>
<sequence length="71" mass="8234">MSWLSQLLERNASDPRIRLELGQKILEQLVVSRLPSDSKLLNKFCDVLFQWLSSSNFKVSVQLCRESFASF</sequence>
<evidence type="ECO:0000313" key="1">
    <source>
        <dbReference type="EMBL" id="VDL65655.1"/>
    </source>
</evidence>
<protein>
    <submittedName>
        <fullName evidence="3">RTTN_N domain-containing protein</fullName>
    </submittedName>
</protein>